<proteinExistence type="predicted"/>
<feature type="chain" id="PRO_5012928736" evidence="1">
    <location>
        <begin position="19"/>
        <end position="446"/>
    </location>
</feature>
<sequence>MKLLPLLPLLLVMTTVLVSGCNDVSQSEKRLVIKDSLQVGFIWPAHPVGFAMITESPHQYIAYYDSNRVMTVAHRELGSDNWEKRRLNEKIGWDTHNYIAMALDSKGYLHISGNMHVDTLVYFQSADPYDIQSLERVHALTGEQEDRVTYPEFFEGPRGDLIFTYRDGGSGRGNQIYNRYDPGTGKWKRLIDEPLVDGQGEMNAYLHGPVLGPDDYYHLIWVWRDTPDAATNHDISYAKSRDLVHWQKSDGSDQPLPITIDNGEIIDAVPAGGGMLNGNTVIGFDHQDRPVVTYHKFDAEGRTQVYNARREENGWQIYQATGWDFRWDFGGRGSINNRVGVYPVQPEGDQLVQRFWIDTVGVQRYALDKSDLKAVEQLRADHTYPAYLDGVRADHPEMRVNMVTDKIDGEEYYLLRWESLNRNRDRPREAPVPAARPLELYHVVKE</sequence>
<evidence type="ECO:0000313" key="3">
    <source>
        <dbReference type="Proteomes" id="UP000184041"/>
    </source>
</evidence>
<evidence type="ECO:0000256" key="1">
    <source>
        <dbReference type="SAM" id="SignalP"/>
    </source>
</evidence>
<dbReference type="SUPFAM" id="SSF75005">
    <property type="entry name" value="Arabinanase/levansucrase/invertase"/>
    <property type="match status" value="1"/>
</dbReference>
<dbReference type="EMBL" id="FQUS01000012">
    <property type="protein sequence ID" value="SHF69541.1"/>
    <property type="molecule type" value="Genomic_DNA"/>
</dbReference>
<dbReference type="InterPro" id="IPR023296">
    <property type="entry name" value="Glyco_hydro_beta-prop_sf"/>
</dbReference>
<feature type="signal peptide" evidence="1">
    <location>
        <begin position="1"/>
        <end position="18"/>
    </location>
</feature>
<name>A0A1M5DRR2_9BACT</name>
<dbReference type="RefSeq" id="WP_073064354.1">
    <property type="nucleotide sequence ID" value="NZ_FQUS01000012.1"/>
</dbReference>
<evidence type="ECO:0000313" key="2">
    <source>
        <dbReference type="EMBL" id="SHF69541.1"/>
    </source>
</evidence>
<dbReference type="STRING" id="1194090.SAMN05443144_11210"/>
<reference evidence="2 3" key="1">
    <citation type="submission" date="2016-11" db="EMBL/GenBank/DDBJ databases">
        <authorList>
            <person name="Jaros S."/>
            <person name="Januszkiewicz K."/>
            <person name="Wedrychowicz H."/>
        </authorList>
    </citation>
    <scope>NUCLEOTIDE SEQUENCE [LARGE SCALE GENOMIC DNA]</scope>
    <source>
        <strain evidence="2 3">DSM 21986</strain>
    </source>
</reference>
<keyword evidence="1" id="KW-0732">Signal</keyword>
<accession>A0A1M5DRR2</accession>
<dbReference type="AlphaFoldDB" id="A0A1M5DRR2"/>
<keyword evidence="3" id="KW-1185">Reference proteome</keyword>
<organism evidence="2 3">
    <name type="scientific">Fodinibius roseus</name>
    <dbReference type="NCBI Taxonomy" id="1194090"/>
    <lineage>
        <taxon>Bacteria</taxon>
        <taxon>Pseudomonadati</taxon>
        <taxon>Balneolota</taxon>
        <taxon>Balneolia</taxon>
        <taxon>Balneolales</taxon>
        <taxon>Balneolaceae</taxon>
        <taxon>Fodinibius</taxon>
    </lineage>
</organism>
<protein>
    <submittedName>
        <fullName evidence="2">BNR repeat-containing family member</fullName>
    </submittedName>
</protein>
<dbReference type="Gene3D" id="2.115.10.20">
    <property type="entry name" value="Glycosyl hydrolase domain, family 43"/>
    <property type="match status" value="1"/>
</dbReference>
<dbReference type="PROSITE" id="PS51257">
    <property type="entry name" value="PROKAR_LIPOPROTEIN"/>
    <property type="match status" value="1"/>
</dbReference>
<dbReference type="Pfam" id="PF15892">
    <property type="entry name" value="BNR_4"/>
    <property type="match status" value="1"/>
</dbReference>
<dbReference type="Proteomes" id="UP000184041">
    <property type="component" value="Unassembled WGS sequence"/>
</dbReference>
<gene>
    <name evidence="2" type="ORF">SAMN05443144_11210</name>
</gene>